<evidence type="ECO:0000313" key="2">
    <source>
        <dbReference type="Proteomes" id="UP000229081"/>
    </source>
</evidence>
<evidence type="ECO:0000313" key="1">
    <source>
        <dbReference type="EMBL" id="ATY34483.1"/>
    </source>
</evidence>
<evidence type="ECO:0008006" key="3">
    <source>
        <dbReference type="Google" id="ProtNLM"/>
    </source>
</evidence>
<dbReference type="Proteomes" id="UP000229081">
    <property type="component" value="Chromosome"/>
</dbReference>
<sequence length="117" mass="12201">MKASVRSSWSNAVLVCAKCSKKLEGGFGPRGKTPLAKALRKHLGLKKGRKGAAGIVEVKCLGVCPRGAVTVVNGSASREWLLVPEGADLDVVAGELGLLPDRHPDECRDLVPNCASA</sequence>
<dbReference type="KEGG" id="sphc:CVN68_07150"/>
<dbReference type="OrthoDB" id="7412671at2"/>
<gene>
    <name evidence="1" type="ORF">CVN68_07150</name>
</gene>
<organism evidence="1 2">
    <name type="scientific">Sphingomonas psychrotolerans</name>
    <dbReference type="NCBI Taxonomy" id="1327635"/>
    <lineage>
        <taxon>Bacteria</taxon>
        <taxon>Pseudomonadati</taxon>
        <taxon>Pseudomonadota</taxon>
        <taxon>Alphaproteobacteria</taxon>
        <taxon>Sphingomonadales</taxon>
        <taxon>Sphingomonadaceae</taxon>
        <taxon>Sphingomonas</taxon>
    </lineage>
</organism>
<proteinExistence type="predicted"/>
<dbReference type="AlphaFoldDB" id="A0A2K8MKT8"/>
<reference evidence="1 2" key="1">
    <citation type="submission" date="2017-11" db="EMBL/GenBank/DDBJ databases">
        <title>Complete genome sequence of Sphingomonas sp. Strain Cra20, a psychrotolerant potential plant growth promoting rhizobacteria.</title>
        <authorList>
            <person name="Luo Y."/>
        </authorList>
    </citation>
    <scope>NUCLEOTIDE SEQUENCE [LARGE SCALE GENOMIC DNA]</scope>
    <source>
        <strain evidence="1 2">Cra20</strain>
    </source>
</reference>
<dbReference type="RefSeq" id="WP_100284270.1">
    <property type="nucleotide sequence ID" value="NZ_CP024923.1"/>
</dbReference>
<dbReference type="Gene3D" id="3.40.30.10">
    <property type="entry name" value="Glutaredoxin"/>
    <property type="match status" value="1"/>
</dbReference>
<accession>A0A2K8MKT8</accession>
<name>A0A2K8MKT8_9SPHN</name>
<keyword evidence="2" id="KW-1185">Reference proteome</keyword>
<dbReference type="EMBL" id="CP024923">
    <property type="protein sequence ID" value="ATY34483.1"/>
    <property type="molecule type" value="Genomic_DNA"/>
</dbReference>
<protein>
    <recommendedName>
        <fullName evidence="3">(2Fe-2S) ferredoxin domain-containing protein</fullName>
    </recommendedName>
</protein>